<gene>
    <name evidence="3" type="ORF">ACFSQ3_13380</name>
</gene>
<evidence type="ECO:0000313" key="4">
    <source>
        <dbReference type="Proteomes" id="UP001597393"/>
    </source>
</evidence>
<keyword evidence="1" id="KW-0812">Transmembrane</keyword>
<keyword evidence="4" id="KW-1185">Reference proteome</keyword>
<dbReference type="Proteomes" id="UP001597393">
    <property type="component" value="Unassembled WGS sequence"/>
</dbReference>
<protein>
    <submittedName>
        <fullName evidence="3">Uncharacterized protein</fullName>
    </submittedName>
</protein>
<dbReference type="EMBL" id="JBHUMA010000007">
    <property type="protein sequence ID" value="MFD2599944.1"/>
    <property type="molecule type" value="Genomic_DNA"/>
</dbReference>
<feature type="chain" id="PRO_5046873649" evidence="2">
    <location>
        <begin position="30"/>
        <end position="186"/>
    </location>
</feature>
<name>A0ABW5NM70_9SPHI</name>
<evidence type="ECO:0000256" key="1">
    <source>
        <dbReference type="SAM" id="Phobius"/>
    </source>
</evidence>
<proteinExistence type="predicted"/>
<evidence type="ECO:0000313" key="3">
    <source>
        <dbReference type="EMBL" id="MFD2599944.1"/>
    </source>
</evidence>
<keyword evidence="1" id="KW-0472">Membrane</keyword>
<sequence>MKIICNRSYRLFGAVLFCIFCLGSIPAYAQIKSTVDSLSYETQRAKVNNLLEQRKQKFGEFDQSVLKKSGVFGIFKTKRDMQQSIDILKSVVINDNHIFLETQKLLSLKDFEKEHFQKLASEYDTQSSAYMRTITKLQTENDKLRTQINNLDEGEHQSDIWLYLCFLLIIGLASYVFYLRKQQPKN</sequence>
<organism evidence="3 4">
    <name type="scientific">Sphingobacterium corticis</name>
    <dbReference type="NCBI Taxonomy" id="1812823"/>
    <lineage>
        <taxon>Bacteria</taxon>
        <taxon>Pseudomonadati</taxon>
        <taxon>Bacteroidota</taxon>
        <taxon>Sphingobacteriia</taxon>
        <taxon>Sphingobacteriales</taxon>
        <taxon>Sphingobacteriaceae</taxon>
        <taxon>Sphingobacterium</taxon>
    </lineage>
</organism>
<evidence type="ECO:0000256" key="2">
    <source>
        <dbReference type="SAM" id="SignalP"/>
    </source>
</evidence>
<dbReference type="RefSeq" id="WP_380870083.1">
    <property type="nucleotide sequence ID" value="NZ_JBHUMA010000007.1"/>
</dbReference>
<feature type="transmembrane region" description="Helical" evidence="1">
    <location>
        <begin position="160"/>
        <end position="179"/>
    </location>
</feature>
<keyword evidence="1" id="KW-1133">Transmembrane helix</keyword>
<feature type="signal peptide" evidence="2">
    <location>
        <begin position="1"/>
        <end position="29"/>
    </location>
</feature>
<comment type="caution">
    <text evidence="3">The sequence shown here is derived from an EMBL/GenBank/DDBJ whole genome shotgun (WGS) entry which is preliminary data.</text>
</comment>
<reference evidence="4" key="1">
    <citation type="journal article" date="2019" name="Int. J. Syst. Evol. Microbiol.">
        <title>The Global Catalogue of Microorganisms (GCM) 10K type strain sequencing project: providing services to taxonomists for standard genome sequencing and annotation.</title>
        <authorList>
            <consortium name="The Broad Institute Genomics Platform"/>
            <consortium name="The Broad Institute Genome Sequencing Center for Infectious Disease"/>
            <person name="Wu L."/>
            <person name="Ma J."/>
        </authorList>
    </citation>
    <scope>NUCLEOTIDE SEQUENCE [LARGE SCALE GENOMIC DNA]</scope>
    <source>
        <strain evidence="4">KCTC 42248</strain>
    </source>
</reference>
<accession>A0ABW5NM70</accession>
<keyword evidence="2" id="KW-0732">Signal</keyword>